<sequence>MAAVKFRVPKVVGTILEYAKRRACVVLMDMHKLHAREESARDDDLKEAMFYFEAADLLGSSEAVRDFLVQGTKQYLAAVDAQSEVVRTLITKSKAEMFNDHVYKDMISYITYSTRPGYVQGDLHEEKTTLEYTNDLMDYPMKKFIPDLVAFVQCFFVYDIAEASSEGSKLAYNQAMKAYVEEYMKADPNLAQLAGRAAEEGQKKIAVAQTMKARLDLMRNLSRV</sequence>
<name>A0A5J4YRJ1_PORPP</name>
<protein>
    <submittedName>
        <fullName evidence="1">Uncharacterized protein</fullName>
    </submittedName>
</protein>
<dbReference type="AlphaFoldDB" id="A0A5J4YRJ1"/>
<comment type="caution">
    <text evidence="1">The sequence shown here is derived from an EMBL/GenBank/DDBJ whole genome shotgun (WGS) entry which is preliminary data.</text>
</comment>
<dbReference type="Proteomes" id="UP000324585">
    <property type="component" value="Unassembled WGS sequence"/>
</dbReference>
<reference evidence="2" key="1">
    <citation type="journal article" date="2019" name="Nat. Commun.">
        <title>Expansion of phycobilisome linker gene families in mesophilic red algae.</title>
        <authorList>
            <person name="Lee J."/>
            <person name="Kim D."/>
            <person name="Bhattacharya D."/>
            <person name="Yoon H.S."/>
        </authorList>
    </citation>
    <scope>NUCLEOTIDE SEQUENCE [LARGE SCALE GENOMIC DNA]</scope>
    <source>
        <strain evidence="2">CCMP 1328</strain>
    </source>
</reference>
<dbReference type="EMBL" id="VRMN01000007">
    <property type="protein sequence ID" value="KAA8493403.1"/>
    <property type="molecule type" value="Genomic_DNA"/>
</dbReference>
<evidence type="ECO:0000313" key="1">
    <source>
        <dbReference type="EMBL" id="KAA8493403.1"/>
    </source>
</evidence>
<gene>
    <name evidence="1" type="ORF">FVE85_8848</name>
</gene>
<organism evidence="1 2">
    <name type="scientific">Porphyridium purpureum</name>
    <name type="common">Red alga</name>
    <name type="synonym">Porphyridium cruentum</name>
    <dbReference type="NCBI Taxonomy" id="35688"/>
    <lineage>
        <taxon>Eukaryota</taxon>
        <taxon>Rhodophyta</taxon>
        <taxon>Bangiophyceae</taxon>
        <taxon>Porphyridiales</taxon>
        <taxon>Porphyridiaceae</taxon>
        <taxon>Porphyridium</taxon>
    </lineage>
</organism>
<evidence type="ECO:0000313" key="2">
    <source>
        <dbReference type="Proteomes" id="UP000324585"/>
    </source>
</evidence>
<accession>A0A5J4YRJ1</accession>
<keyword evidence="2" id="KW-1185">Reference proteome</keyword>
<proteinExistence type="predicted"/>